<dbReference type="CDD" id="cd13960">
    <property type="entry name" value="PT_UbiA_HPT1"/>
    <property type="match status" value="1"/>
</dbReference>
<keyword evidence="8 10" id="KW-1133">Transmembrane helix</keyword>
<dbReference type="InterPro" id="IPR044502">
    <property type="entry name" value="AtHST-like"/>
</dbReference>
<evidence type="ECO:0000256" key="5">
    <source>
        <dbReference type="ARBA" id="ARBA00022679"/>
    </source>
</evidence>
<keyword evidence="3" id="KW-0150">Chloroplast</keyword>
<dbReference type="Proteomes" id="UP000289340">
    <property type="component" value="Chromosome 20"/>
</dbReference>
<dbReference type="InterPro" id="IPR044878">
    <property type="entry name" value="UbiA_sf"/>
</dbReference>
<comment type="caution">
    <text evidence="14">The sequence shown here is derived from an EMBL/GenBank/DDBJ whole genome shotgun (WGS) entry which is preliminary data.</text>
</comment>
<feature type="transmembrane region" description="Helical" evidence="10">
    <location>
        <begin position="145"/>
        <end position="170"/>
    </location>
</feature>
<dbReference type="Gene3D" id="1.10.357.140">
    <property type="entry name" value="UbiA prenyltransferase"/>
    <property type="match status" value="1"/>
</dbReference>
<dbReference type="PANTHER" id="PTHR43009">
    <property type="entry name" value="HOMOGENTISATE SOLANESYLTRANSFERASE, CHLOROPLASTIC"/>
    <property type="match status" value="1"/>
</dbReference>
<dbReference type="Gramene" id="XM_028367146.1">
    <property type="protein sequence ID" value="XP_028222947.1"/>
    <property type="gene ID" value="LOC114403916"/>
</dbReference>
<evidence type="ECO:0000313" key="11">
    <source>
        <dbReference type="EMBL" id="RZB45623.1"/>
    </source>
</evidence>
<name>A0A445F9Z9_GLYSO</name>
<evidence type="ECO:0000256" key="4">
    <source>
        <dbReference type="ARBA" id="ARBA00022640"/>
    </source>
</evidence>
<keyword evidence="6 10" id="KW-0812">Transmembrane</keyword>
<proteinExistence type="inferred from homology"/>
<accession>A0A445F9Z9</accession>
<dbReference type="GO" id="GO:0031969">
    <property type="term" value="C:chloroplast membrane"/>
    <property type="evidence" value="ECO:0007669"/>
    <property type="project" value="UniProtKB-SubCell"/>
</dbReference>
<evidence type="ECO:0000313" key="13">
    <source>
        <dbReference type="EMBL" id="RZB45625.1"/>
    </source>
</evidence>
<dbReference type="EMBL" id="QZWG01000020">
    <property type="protein sequence ID" value="RZB45625.1"/>
    <property type="molecule type" value="Genomic_DNA"/>
</dbReference>
<dbReference type="EMBL" id="QZWG01000020">
    <property type="protein sequence ID" value="RZB45626.1"/>
    <property type="molecule type" value="Genomic_DNA"/>
</dbReference>
<dbReference type="EMBL" id="QZWG01000020">
    <property type="protein sequence ID" value="RZB45623.1"/>
    <property type="molecule type" value="Genomic_DNA"/>
</dbReference>
<dbReference type="EMBL" id="QZWG01000020">
    <property type="protein sequence ID" value="RZB45624.1"/>
    <property type="molecule type" value="Genomic_DNA"/>
</dbReference>
<comment type="subcellular location">
    <subcellularLocation>
        <location evidence="1">Plastid</location>
        <location evidence="1">Chloroplast membrane</location>
        <topology evidence="1">Multi-pass membrane protein</topology>
    </subcellularLocation>
</comment>
<reference evidence="14 15" key="1">
    <citation type="submission" date="2018-09" db="EMBL/GenBank/DDBJ databases">
        <title>A high-quality reference genome of wild soybean provides a powerful tool to mine soybean genomes.</title>
        <authorList>
            <person name="Xie M."/>
            <person name="Chung C.Y.L."/>
            <person name="Li M.-W."/>
            <person name="Wong F.-L."/>
            <person name="Chan T.-F."/>
            <person name="Lam H.-M."/>
        </authorList>
    </citation>
    <scope>NUCLEOTIDE SEQUENCE [LARGE SCALE GENOMIC DNA]</scope>
    <source>
        <strain evidence="15">cv. W05</strain>
        <tissue evidence="14">Hypocotyl of etiolated seedlings</tissue>
    </source>
</reference>
<evidence type="ECO:0000256" key="9">
    <source>
        <dbReference type="ARBA" id="ARBA00023136"/>
    </source>
</evidence>
<feature type="transmembrane region" description="Helical" evidence="10">
    <location>
        <begin position="328"/>
        <end position="348"/>
    </location>
</feature>
<evidence type="ECO:0000256" key="7">
    <source>
        <dbReference type="ARBA" id="ARBA00022946"/>
    </source>
</evidence>
<feature type="transmembrane region" description="Helical" evidence="10">
    <location>
        <begin position="191"/>
        <end position="215"/>
    </location>
</feature>
<evidence type="ECO:0000256" key="1">
    <source>
        <dbReference type="ARBA" id="ARBA00004508"/>
    </source>
</evidence>
<keyword evidence="7" id="KW-0809">Transit peptide</keyword>
<dbReference type="InterPro" id="IPR000537">
    <property type="entry name" value="UbiA_prenyltransferase"/>
</dbReference>
<evidence type="ECO:0000256" key="2">
    <source>
        <dbReference type="ARBA" id="ARBA00005985"/>
    </source>
</evidence>
<keyword evidence="15" id="KW-1185">Reference proteome</keyword>
<gene>
    <name evidence="14" type="ORF">D0Y65_055079</name>
</gene>
<dbReference type="PANTHER" id="PTHR43009:SF6">
    <property type="entry name" value="HOMOGENTISATE PHYTYLTRANSFERASE 1, CHLOROPLASTIC"/>
    <property type="match status" value="1"/>
</dbReference>
<evidence type="ECO:0000256" key="6">
    <source>
        <dbReference type="ARBA" id="ARBA00022692"/>
    </source>
</evidence>
<evidence type="ECO:0000313" key="14">
    <source>
        <dbReference type="EMBL" id="RZB45626.1"/>
    </source>
</evidence>
<feature type="transmembrane region" description="Helical" evidence="10">
    <location>
        <begin position="387"/>
        <end position="407"/>
    </location>
</feature>
<feature type="transmembrane region" description="Helical" evidence="10">
    <location>
        <begin position="249"/>
        <end position="269"/>
    </location>
</feature>
<feature type="transmembrane region" description="Helical" evidence="10">
    <location>
        <begin position="281"/>
        <end position="303"/>
    </location>
</feature>
<feature type="transmembrane region" description="Helical" evidence="10">
    <location>
        <begin position="119"/>
        <end position="139"/>
    </location>
</feature>
<dbReference type="GO" id="GO:0004659">
    <property type="term" value="F:prenyltransferase activity"/>
    <property type="evidence" value="ECO:0007669"/>
    <property type="project" value="InterPro"/>
</dbReference>
<protein>
    <submittedName>
        <fullName evidence="11">Glycinol 4-dimethylallyltransferase isoform A</fullName>
    </submittedName>
    <submittedName>
        <fullName evidence="12">Glycinol 4-dimethylallyltransferase isoform B</fullName>
    </submittedName>
    <submittedName>
        <fullName evidence="13">Glycinol 4-dimethylallyltransferase isoform C</fullName>
    </submittedName>
    <submittedName>
        <fullName evidence="14">Glycinol 4-dimethylallyltransferase isoform D</fullName>
    </submittedName>
</protein>
<evidence type="ECO:0000256" key="3">
    <source>
        <dbReference type="ARBA" id="ARBA00022528"/>
    </source>
</evidence>
<keyword evidence="5 14" id="KW-0808">Transferase</keyword>
<keyword evidence="9 10" id="KW-0472">Membrane</keyword>
<evidence type="ECO:0000313" key="15">
    <source>
        <dbReference type="Proteomes" id="UP000289340"/>
    </source>
</evidence>
<evidence type="ECO:0000256" key="10">
    <source>
        <dbReference type="SAM" id="Phobius"/>
    </source>
</evidence>
<organism evidence="14 15">
    <name type="scientific">Glycine soja</name>
    <name type="common">Wild soybean</name>
    <dbReference type="NCBI Taxonomy" id="3848"/>
    <lineage>
        <taxon>Eukaryota</taxon>
        <taxon>Viridiplantae</taxon>
        <taxon>Streptophyta</taxon>
        <taxon>Embryophyta</taxon>
        <taxon>Tracheophyta</taxon>
        <taxon>Spermatophyta</taxon>
        <taxon>Magnoliopsida</taxon>
        <taxon>eudicotyledons</taxon>
        <taxon>Gunneridae</taxon>
        <taxon>Pentapetalae</taxon>
        <taxon>rosids</taxon>
        <taxon>fabids</taxon>
        <taxon>Fabales</taxon>
        <taxon>Fabaceae</taxon>
        <taxon>Papilionoideae</taxon>
        <taxon>50 kb inversion clade</taxon>
        <taxon>NPAAA clade</taxon>
        <taxon>indigoferoid/millettioid clade</taxon>
        <taxon>Phaseoleae</taxon>
        <taxon>Glycine</taxon>
        <taxon>Glycine subgen. Soja</taxon>
    </lineage>
</organism>
<sequence length="408" mass="45907">MDSGSVISSTSACSITTGGNLWRRKHSTNNIYYASSCASKASKYKKKTQIECNILRSQQSSLNHHYKRIEGGATYQDCDKKYVVKAIPEPTFDSEPCASNPENVVDSAKKILDVFYHFCYPYSMIAIILCAISSSLLAVEKPSDISSSFLIGVLQALVPHLFVAVFANVVNQVFDYEIDKINKPYLPLASGQLSFTTAVFIAASLLIMSFWLSLVIGSWPLIWNVVLTSSVWNVYSINVPLLRWKRHPLLATICTISVWAFILPITFFLHMQTFVLKRPIVFPRSLIFYVVFMIFYSLGMALSKDISDVKGDKAYGIDTFAIRLGQKWVFWICIILFEMAFGVALLAGATSSYLWIKIVTGLGHAILASILLYQAKSIYLSNKVSTRSFYMLIWKLLYAAYFLMALIR</sequence>
<comment type="similarity">
    <text evidence="2">Belongs to the UbiA prenyltransferase family.</text>
</comment>
<dbReference type="AlphaFoldDB" id="A0A445F9Z9"/>
<evidence type="ECO:0000313" key="12">
    <source>
        <dbReference type="EMBL" id="RZB45624.1"/>
    </source>
</evidence>
<feature type="transmembrane region" description="Helical" evidence="10">
    <location>
        <begin position="354"/>
        <end position="375"/>
    </location>
</feature>
<dbReference type="Pfam" id="PF01040">
    <property type="entry name" value="UbiA"/>
    <property type="match status" value="1"/>
</dbReference>
<keyword evidence="4" id="KW-0934">Plastid</keyword>
<evidence type="ECO:0000256" key="8">
    <source>
        <dbReference type="ARBA" id="ARBA00022989"/>
    </source>
</evidence>
<feature type="transmembrane region" description="Helical" evidence="10">
    <location>
        <begin position="221"/>
        <end position="242"/>
    </location>
</feature>